<gene>
    <name evidence="9" type="ORF">ACH4WX_33250</name>
</gene>
<dbReference type="InterPro" id="IPR014284">
    <property type="entry name" value="RNA_pol_sigma-70_dom"/>
</dbReference>
<evidence type="ECO:0000313" key="10">
    <source>
        <dbReference type="Proteomes" id="UP001611263"/>
    </source>
</evidence>
<keyword evidence="4" id="KW-0731">Sigma factor</keyword>
<dbReference type="InterPro" id="IPR013325">
    <property type="entry name" value="RNA_pol_sigma_r2"/>
</dbReference>
<keyword evidence="6" id="KW-0804">Transcription</keyword>
<dbReference type="InterPro" id="IPR036388">
    <property type="entry name" value="WH-like_DNA-bd_sf"/>
</dbReference>
<name>A0ABW7U0N1_9NOCA</name>
<proteinExistence type="inferred from homology"/>
<protein>
    <recommendedName>
        <fullName evidence="2">RNA polymerase sigma factor SigS</fullName>
    </recommendedName>
</protein>
<dbReference type="InterPro" id="IPR007627">
    <property type="entry name" value="RNA_pol_sigma70_r2"/>
</dbReference>
<evidence type="ECO:0000256" key="4">
    <source>
        <dbReference type="ARBA" id="ARBA00023082"/>
    </source>
</evidence>
<dbReference type="RefSeq" id="WP_396890897.1">
    <property type="nucleotide sequence ID" value="NZ_JBIRUQ010000025.1"/>
</dbReference>
<evidence type="ECO:0000256" key="6">
    <source>
        <dbReference type="ARBA" id="ARBA00023163"/>
    </source>
</evidence>
<keyword evidence="10" id="KW-1185">Reference proteome</keyword>
<evidence type="ECO:0000259" key="8">
    <source>
        <dbReference type="Pfam" id="PF04542"/>
    </source>
</evidence>
<dbReference type="Gene3D" id="1.10.10.10">
    <property type="entry name" value="Winged helix-like DNA-binding domain superfamily/Winged helix DNA-binding domain"/>
    <property type="match status" value="1"/>
</dbReference>
<dbReference type="EMBL" id="JBIRUQ010000025">
    <property type="protein sequence ID" value="MFI1465598.1"/>
    <property type="molecule type" value="Genomic_DNA"/>
</dbReference>
<evidence type="ECO:0000256" key="3">
    <source>
        <dbReference type="ARBA" id="ARBA00023015"/>
    </source>
</evidence>
<evidence type="ECO:0000256" key="7">
    <source>
        <dbReference type="ARBA" id="ARBA00024701"/>
    </source>
</evidence>
<comment type="caution">
    <text evidence="9">The sequence shown here is derived from an EMBL/GenBank/DDBJ whole genome shotgun (WGS) entry which is preliminary data.</text>
</comment>
<dbReference type="SUPFAM" id="SSF88946">
    <property type="entry name" value="Sigma2 domain of RNA polymerase sigma factors"/>
    <property type="match status" value="1"/>
</dbReference>
<dbReference type="PANTHER" id="PTHR43133:SF8">
    <property type="entry name" value="RNA POLYMERASE SIGMA FACTOR HI_1459-RELATED"/>
    <property type="match status" value="1"/>
</dbReference>
<evidence type="ECO:0000256" key="1">
    <source>
        <dbReference type="ARBA" id="ARBA00007788"/>
    </source>
</evidence>
<comment type="function">
    <text evidence="7">Sigma factors are initiation factors that promote the attachment of RNA polymerase to specific initiation sites and are then released. Sigma-S contributes to the protection against external stress, thus playing a role in cellular fitness and survival.</text>
</comment>
<evidence type="ECO:0000256" key="5">
    <source>
        <dbReference type="ARBA" id="ARBA00023125"/>
    </source>
</evidence>
<feature type="domain" description="RNA polymerase sigma-70 region 2" evidence="8">
    <location>
        <begin position="27"/>
        <end position="98"/>
    </location>
</feature>
<evidence type="ECO:0000313" key="9">
    <source>
        <dbReference type="EMBL" id="MFI1465598.1"/>
    </source>
</evidence>
<sequence length="217" mass="24558">MRFRSSMQRDAPAHQGGGEDCVLFETIYRREYPRVRRYLLGAVRGDSQEAEDLTHEVFLQVWRTYGPRLARMTDTEVQQILITAAKNRLIDLWRKDTRIVLFAGYDNHHVPVDTATDSDPFRKVLNDEVVARFAQVAAKQLTVGEYRVAFMSWVMECTDTEIAAALGTAVKTVRTHRCAARRKIKAIASKDRSGLRFLDADEISARAATPGIGEVTI</sequence>
<keyword evidence="5" id="KW-0238">DNA-binding</keyword>
<dbReference type="InterPro" id="IPR039425">
    <property type="entry name" value="RNA_pol_sigma-70-like"/>
</dbReference>
<dbReference type="Pfam" id="PF04542">
    <property type="entry name" value="Sigma70_r2"/>
    <property type="match status" value="1"/>
</dbReference>
<dbReference type="PANTHER" id="PTHR43133">
    <property type="entry name" value="RNA POLYMERASE ECF-TYPE SIGMA FACTO"/>
    <property type="match status" value="1"/>
</dbReference>
<dbReference type="Gene3D" id="1.10.1740.10">
    <property type="match status" value="1"/>
</dbReference>
<comment type="similarity">
    <text evidence="1">Belongs to the sigma-70 factor family.</text>
</comment>
<dbReference type="InterPro" id="IPR016032">
    <property type="entry name" value="Sig_transdc_resp-reg_C-effctor"/>
</dbReference>
<dbReference type="Proteomes" id="UP001611263">
    <property type="component" value="Unassembled WGS sequence"/>
</dbReference>
<dbReference type="SUPFAM" id="SSF46894">
    <property type="entry name" value="C-terminal effector domain of the bipartite response regulators"/>
    <property type="match status" value="1"/>
</dbReference>
<dbReference type="NCBIfam" id="TIGR02937">
    <property type="entry name" value="sigma70-ECF"/>
    <property type="match status" value="1"/>
</dbReference>
<accession>A0ABW7U0N1</accession>
<evidence type="ECO:0000256" key="2">
    <source>
        <dbReference type="ARBA" id="ARBA00021245"/>
    </source>
</evidence>
<organism evidence="9 10">
    <name type="scientific">Nocardia carnea</name>
    <dbReference type="NCBI Taxonomy" id="37328"/>
    <lineage>
        <taxon>Bacteria</taxon>
        <taxon>Bacillati</taxon>
        <taxon>Actinomycetota</taxon>
        <taxon>Actinomycetes</taxon>
        <taxon>Mycobacteriales</taxon>
        <taxon>Nocardiaceae</taxon>
        <taxon>Nocardia</taxon>
    </lineage>
</organism>
<keyword evidence="3" id="KW-0805">Transcription regulation</keyword>
<reference evidence="9 10" key="1">
    <citation type="submission" date="2024-10" db="EMBL/GenBank/DDBJ databases">
        <title>The Natural Products Discovery Center: Release of the First 8490 Sequenced Strains for Exploring Actinobacteria Biosynthetic Diversity.</title>
        <authorList>
            <person name="Kalkreuter E."/>
            <person name="Kautsar S.A."/>
            <person name="Yang D."/>
            <person name="Bader C.D."/>
            <person name="Teijaro C.N."/>
            <person name="Fluegel L."/>
            <person name="Davis C.M."/>
            <person name="Simpson J.R."/>
            <person name="Lauterbach L."/>
            <person name="Steele A.D."/>
            <person name="Gui C."/>
            <person name="Meng S."/>
            <person name="Li G."/>
            <person name="Viehrig K."/>
            <person name="Ye F."/>
            <person name="Su P."/>
            <person name="Kiefer A.F."/>
            <person name="Nichols A."/>
            <person name="Cepeda A.J."/>
            <person name="Yan W."/>
            <person name="Fan B."/>
            <person name="Jiang Y."/>
            <person name="Adhikari A."/>
            <person name="Zheng C.-J."/>
            <person name="Schuster L."/>
            <person name="Cowan T.M."/>
            <person name="Smanski M.J."/>
            <person name="Chevrette M.G."/>
            <person name="De Carvalho L.P.S."/>
            <person name="Shen B."/>
        </authorList>
    </citation>
    <scope>NUCLEOTIDE SEQUENCE [LARGE SCALE GENOMIC DNA]</scope>
    <source>
        <strain evidence="9 10">NPDC020568</strain>
    </source>
</reference>